<dbReference type="InterPro" id="IPR001496">
    <property type="entry name" value="SOCS_box"/>
</dbReference>
<protein>
    <recommendedName>
        <fullName evidence="1">SOCS box domain-containing protein</fullName>
    </recommendedName>
</protein>
<reference evidence="3" key="3">
    <citation type="submission" date="2015-06" db="UniProtKB">
        <authorList>
            <consortium name="EnsemblMetazoa"/>
        </authorList>
    </citation>
    <scope>IDENTIFICATION</scope>
</reference>
<keyword evidence="4" id="KW-1185">Reference proteome</keyword>
<name>R7UY50_CAPTE</name>
<organism evidence="2">
    <name type="scientific">Capitella teleta</name>
    <name type="common">Polychaete worm</name>
    <dbReference type="NCBI Taxonomy" id="283909"/>
    <lineage>
        <taxon>Eukaryota</taxon>
        <taxon>Metazoa</taxon>
        <taxon>Spiralia</taxon>
        <taxon>Lophotrochozoa</taxon>
        <taxon>Annelida</taxon>
        <taxon>Polychaeta</taxon>
        <taxon>Sedentaria</taxon>
        <taxon>Scolecida</taxon>
        <taxon>Capitellidae</taxon>
        <taxon>Capitella</taxon>
    </lineage>
</organism>
<evidence type="ECO:0000313" key="3">
    <source>
        <dbReference type="EnsemblMetazoa" id="CapteP202313"/>
    </source>
</evidence>
<dbReference type="PROSITE" id="PS50225">
    <property type="entry name" value="SOCS"/>
    <property type="match status" value="1"/>
</dbReference>
<dbReference type="SUPFAM" id="SSF50969">
    <property type="entry name" value="YVTN repeat-like/Quinoprotein amine dehydrogenase"/>
    <property type="match status" value="1"/>
</dbReference>
<reference evidence="4" key="1">
    <citation type="submission" date="2012-12" db="EMBL/GenBank/DDBJ databases">
        <authorList>
            <person name="Hellsten U."/>
            <person name="Grimwood J."/>
            <person name="Chapman J.A."/>
            <person name="Shapiro H."/>
            <person name="Aerts A."/>
            <person name="Otillar R.P."/>
            <person name="Terry A.Y."/>
            <person name="Boore J.L."/>
            <person name="Simakov O."/>
            <person name="Marletaz F."/>
            <person name="Cho S.-J."/>
            <person name="Edsinger-Gonzales E."/>
            <person name="Havlak P."/>
            <person name="Kuo D.-H."/>
            <person name="Larsson T."/>
            <person name="Lv J."/>
            <person name="Arendt D."/>
            <person name="Savage R."/>
            <person name="Osoegawa K."/>
            <person name="de Jong P."/>
            <person name="Lindberg D.R."/>
            <person name="Seaver E.C."/>
            <person name="Weisblat D.A."/>
            <person name="Putnam N.H."/>
            <person name="Grigoriev I.V."/>
            <person name="Rokhsar D.S."/>
        </authorList>
    </citation>
    <scope>NUCLEOTIDE SEQUENCE</scope>
    <source>
        <strain evidence="4">I ESC-2004</strain>
    </source>
</reference>
<dbReference type="InterPro" id="IPR011044">
    <property type="entry name" value="Quino_amine_DH_bsu"/>
</dbReference>
<dbReference type="EMBL" id="AMQN01005833">
    <property type="status" value="NOT_ANNOTATED_CDS"/>
    <property type="molecule type" value="Genomic_DNA"/>
</dbReference>
<dbReference type="HOGENOM" id="CLU_772190_0_0_1"/>
<reference evidence="2 4" key="2">
    <citation type="journal article" date="2013" name="Nature">
        <title>Insights into bilaterian evolution from three spiralian genomes.</title>
        <authorList>
            <person name="Simakov O."/>
            <person name="Marletaz F."/>
            <person name="Cho S.J."/>
            <person name="Edsinger-Gonzales E."/>
            <person name="Havlak P."/>
            <person name="Hellsten U."/>
            <person name="Kuo D.H."/>
            <person name="Larsson T."/>
            <person name="Lv J."/>
            <person name="Arendt D."/>
            <person name="Savage R."/>
            <person name="Osoegawa K."/>
            <person name="de Jong P."/>
            <person name="Grimwood J."/>
            <person name="Chapman J.A."/>
            <person name="Shapiro H."/>
            <person name="Aerts A."/>
            <person name="Otillar R.P."/>
            <person name="Terry A.Y."/>
            <person name="Boore J.L."/>
            <person name="Grigoriev I.V."/>
            <person name="Lindberg D.R."/>
            <person name="Seaver E.C."/>
            <person name="Weisblat D.A."/>
            <person name="Putnam N.H."/>
            <person name="Rokhsar D.S."/>
        </authorList>
    </citation>
    <scope>NUCLEOTIDE SEQUENCE</scope>
    <source>
        <strain evidence="2 4">I ESC-2004</strain>
    </source>
</reference>
<proteinExistence type="predicted"/>
<dbReference type="EnsemblMetazoa" id="CapteT202313">
    <property type="protein sequence ID" value="CapteP202313"/>
    <property type="gene ID" value="CapteG202313"/>
</dbReference>
<evidence type="ECO:0000313" key="2">
    <source>
        <dbReference type="EMBL" id="ELU11172.1"/>
    </source>
</evidence>
<dbReference type="AlphaFoldDB" id="R7UY50"/>
<dbReference type="Proteomes" id="UP000014760">
    <property type="component" value="Unassembled WGS sequence"/>
</dbReference>
<gene>
    <name evidence="2" type="ORF">CAPTEDRAFT_202313</name>
</gene>
<dbReference type="EMBL" id="KB296906">
    <property type="protein sequence ID" value="ELU11172.1"/>
    <property type="molecule type" value="Genomic_DNA"/>
</dbReference>
<sequence length="359" mass="40060">MEQAQANAQVSCIKDFSFSLTGRPDDPILRASIGQTDITIPVCGVTGLVEKLREGCHLHERTLLYRQGLAFLLLHTSAKKTPDTHHVICVDVERRRALGMMAVSELQPSGSVESVEVFSADFSPNREFLAVAVGVVTGRSYMYMSETGSCFVVLYDVAPWTKRMRIQTGSFVTPSVAFDPSALSDAPRMTVVHSDSYEKPMLTTYNVVSGEVQQRSDFIGVELDGDTTTQVVYTRDGHLLLLLALEDMWHDKTSLCRVFALKASTLTLFHRYPASVVRPCHPDCVFTVRPELQACGTRFVVQGTRVEHRYEEQMYNVPCPLGLRAMCRMALLRHLPNGPRSALDLPLPKKLQQYVAFKS</sequence>
<evidence type="ECO:0000259" key="1">
    <source>
        <dbReference type="PROSITE" id="PS50225"/>
    </source>
</evidence>
<evidence type="ECO:0000313" key="4">
    <source>
        <dbReference type="Proteomes" id="UP000014760"/>
    </source>
</evidence>
<accession>R7UY50</accession>
<feature type="domain" description="SOCS box" evidence="1">
    <location>
        <begin position="320"/>
        <end position="359"/>
    </location>
</feature>